<protein>
    <submittedName>
        <fullName evidence="1">Uncharacterized protein</fullName>
    </submittedName>
</protein>
<reference evidence="1 2" key="1">
    <citation type="submission" date="2019-03" db="EMBL/GenBank/DDBJ databases">
        <title>Deep-cultivation of Planctomycetes and their phenomic and genomic characterization uncovers novel biology.</title>
        <authorList>
            <person name="Wiegand S."/>
            <person name="Jogler M."/>
            <person name="Boedeker C."/>
            <person name="Pinto D."/>
            <person name="Vollmers J."/>
            <person name="Rivas-Marin E."/>
            <person name="Kohn T."/>
            <person name="Peeters S.H."/>
            <person name="Heuer A."/>
            <person name="Rast P."/>
            <person name="Oberbeckmann S."/>
            <person name="Bunk B."/>
            <person name="Jeske O."/>
            <person name="Meyerdierks A."/>
            <person name="Storesund J.E."/>
            <person name="Kallscheuer N."/>
            <person name="Luecker S."/>
            <person name="Lage O.M."/>
            <person name="Pohl T."/>
            <person name="Merkel B.J."/>
            <person name="Hornburger P."/>
            <person name="Mueller R.-W."/>
            <person name="Bruemmer F."/>
            <person name="Labrenz M."/>
            <person name="Spormann A.M."/>
            <person name="Op den Camp H."/>
            <person name="Overmann J."/>
            <person name="Amann R."/>
            <person name="Jetten M.S.M."/>
            <person name="Mascher T."/>
            <person name="Medema M.H."/>
            <person name="Devos D.P."/>
            <person name="Kaster A.-K."/>
            <person name="Ovreas L."/>
            <person name="Rohde M."/>
            <person name="Galperin M.Y."/>
            <person name="Jogler C."/>
        </authorList>
    </citation>
    <scope>NUCLEOTIDE SEQUENCE [LARGE SCALE GENOMIC DNA]</scope>
    <source>
        <strain evidence="1 2">Enr17</strain>
    </source>
</reference>
<sequence>MSRFTLTNKQRKYFGLEPVKKKWDPVELKDMIVYFDGDLIRKVICYEYSKEYGYQEYDYELQTDAREKLLPATKRGKPKPLTPSNILDRKSIGFSFVCYFGWRGKSFDFQHLYMTHIASNETFVSLDDHGITNYDQLTDWVDEYIQSCPSDYLQKLDEKRGKKRRRVRYQPGDIFEIRFDDDEVGYGKILLDVFRLRKQGFFKDKPEPYPYAGLNGPLQGCGLLVAIYDYAGPPLEPEQVNAQPVLCTKLMMHENIYEGTFPIIGNAVVLPEELDFPEGVSNWHPGDKTVEHYFEKGGVFVRIKVTEEELKQAPVTGCAFGLMPESIRKAIQGDAESLAHVLGKFRCNSELRPEILARCGLSPEMTYAEMAAATGGIPPEVFIEASQQK</sequence>
<dbReference type="AlphaFoldDB" id="A0A518I4V9"/>
<dbReference type="EMBL" id="CP037452">
    <property type="protein sequence ID" value="QDV48142.1"/>
    <property type="molecule type" value="Genomic_DNA"/>
</dbReference>
<keyword evidence="2" id="KW-1185">Reference proteome</keyword>
<evidence type="ECO:0000313" key="2">
    <source>
        <dbReference type="Proteomes" id="UP000318313"/>
    </source>
</evidence>
<dbReference type="Proteomes" id="UP000318313">
    <property type="component" value="Chromosome"/>
</dbReference>
<accession>A0A518I4V9</accession>
<dbReference type="KEGG" id="gfm:Enr17x_01510"/>
<evidence type="ECO:0000313" key="1">
    <source>
        <dbReference type="EMBL" id="QDV48142.1"/>
    </source>
</evidence>
<dbReference type="RefSeq" id="WP_145305345.1">
    <property type="nucleotide sequence ID" value="NZ_CP037452.1"/>
</dbReference>
<dbReference type="OrthoDB" id="1814150at2"/>
<dbReference type="Pfam" id="PF15428">
    <property type="entry name" value="Imm26"/>
    <property type="match status" value="1"/>
</dbReference>
<name>A0A518I4V9_9PLAN</name>
<gene>
    <name evidence="1" type="ORF">Enr17x_01510</name>
</gene>
<dbReference type="InterPro" id="IPR029278">
    <property type="entry name" value="Imm26"/>
</dbReference>
<organism evidence="1 2">
    <name type="scientific">Gimesia fumaroli</name>
    <dbReference type="NCBI Taxonomy" id="2527976"/>
    <lineage>
        <taxon>Bacteria</taxon>
        <taxon>Pseudomonadati</taxon>
        <taxon>Planctomycetota</taxon>
        <taxon>Planctomycetia</taxon>
        <taxon>Planctomycetales</taxon>
        <taxon>Planctomycetaceae</taxon>
        <taxon>Gimesia</taxon>
    </lineage>
</organism>
<proteinExistence type="predicted"/>